<dbReference type="AlphaFoldDB" id="M1PTQ4"/>
<dbReference type="BioCyc" id="MMAZ1236903:G139K-61-MONOMER"/>
<organism evidence="1 2">
    <name type="scientific">Methanosarcina mazei Tuc01</name>
    <dbReference type="NCBI Taxonomy" id="1236903"/>
    <lineage>
        <taxon>Archaea</taxon>
        <taxon>Methanobacteriati</taxon>
        <taxon>Methanobacteriota</taxon>
        <taxon>Stenosarchaea group</taxon>
        <taxon>Methanomicrobia</taxon>
        <taxon>Methanosarcinales</taxon>
        <taxon>Methanosarcinaceae</taxon>
        <taxon>Methanosarcina</taxon>
    </lineage>
</organism>
<gene>
    <name evidence="1" type="ORF">MmTuc01_0063</name>
</gene>
<evidence type="ECO:0000313" key="2">
    <source>
        <dbReference type="Proteomes" id="UP000011718"/>
    </source>
</evidence>
<protein>
    <submittedName>
        <fullName evidence="1">Uncharacterized protein</fullName>
    </submittedName>
</protein>
<accession>M1PTQ4</accession>
<proteinExistence type="predicted"/>
<dbReference type="EMBL" id="CP004144">
    <property type="protein sequence ID" value="AGF95521.1"/>
    <property type="molecule type" value="Genomic_DNA"/>
</dbReference>
<evidence type="ECO:0000313" key="1">
    <source>
        <dbReference type="EMBL" id="AGF95521.1"/>
    </source>
</evidence>
<reference evidence="1 2" key="1">
    <citation type="journal article" date="2013" name="Genome Announc.">
        <title>Complete Genome of a Methanosarcina mazei Strain Isolated from Sediment Samples from an Amazonian Flooded Area.</title>
        <authorList>
            <person name="Assis das Gracas D."/>
            <person name="Thiago Juca Ramos R."/>
            <person name="Vieira Araujo A.C."/>
            <person name="Zahlouth R."/>
            <person name="Ribeiro Carneiro A."/>
            <person name="Souza Lopes T."/>
            <person name="Azevedo Barauna R."/>
            <person name="Azevedo V."/>
            <person name="Cruz Schneider M.P."/>
            <person name="Pellizari V.H."/>
            <person name="Silva A."/>
        </authorList>
    </citation>
    <scope>NUCLEOTIDE SEQUENCE [LARGE SCALE GENOMIC DNA]</scope>
    <source>
        <strain evidence="1 2">Tuc01</strain>
    </source>
</reference>
<dbReference type="Proteomes" id="UP000011718">
    <property type="component" value="Chromosome"/>
</dbReference>
<dbReference type="HOGENOM" id="CLU_3282856_0_0_2"/>
<dbReference type="KEGG" id="mmaz:MmTuc01_0063"/>
<sequence>MKLSRKPPEKLLKTTASLSIIIRRRSKGSITFTNKGFDFV</sequence>
<name>M1PTQ4_METMZ</name>